<dbReference type="PANTHER" id="PTHR11559">
    <property type="entry name" value="CARBOXYLESTERASE"/>
    <property type="match status" value="1"/>
</dbReference>
<dbReference type="Gene3D" id="3.40.50.1820">
    <property type="entry name" value="alpha/beta hydrolase"/>
    <property type="match status" value="1"/>
</dbReference>
<dbReference type="InterPro" id="IPR019826">
    <property type="entry name" value="Carboxylesterase_B_AS"/>
</dbReference>
<dbReference type="InterPro" id="IPR029058">
    <property type="entry name" value="AB_hydrolase_fold"/>
</dbReference>
<dbReference type="InterPro" id="IPR002018">
    <property type="entry name" value="CarbesteraseB"/>
</dbReference>
<dbReference type="STRING" id="913774.A0A0C3HLS8"/>
<keyword evidence="6" id="KW-1185">Reference proteome</keyword>
<dbReference type="InParanoid" id="A0A0C3HLS8"/>
<feature type="domain" description="Carboxylesterase type B" evidence="4">
    <location>
        <begin position="42"/>
        <end position="480"/>
    </location>
</feature>
<proteinExistence type="inferred from homology"/>
<evidence type="ECO:0000256" key="3">
    <source>
        <dbReference type="RuleBase" id="RU361235"/>
    </source>
</evidence>
<name>A0A0C3HLS8_OIDMZ</name>
<reference evidence="5 6" key="1">
    <citation type="submission" date="2014-04" db="EMBL/GenBank/DDBJ databases">
        <authorList>
            <consortium name="DOE Joint Genome Institute"/>
            <person name="Kuo A."/>
            <person name="Martino E."/>
            <person name="Perotto S."/>
            <person name="Kohler A."/>
            <person name="Nagy L.G."/>
            <person name="Floudas D."/>
            <person name="Copeland A."/>
            <person name="Barry K.W."/>
            <person name="Cichocki N."/>
            <person name="Veneault-Fourrey C."/>
            <person name="LaButti K."/>
            <person name="Lindquist E.A."/>
            <person name="Lipzen A."/>
            <person name="Lundell T."/>
            <person name="Morin E."/>
            <person name="Murat C."/>
            <person name="Sun H."/>
            <person name="Tunlid A."/>
            <person name="Henrissat B."/>
            <person name="Grigoriev I.V."/>
            <person name="Hibbett D.S."/>
            <person name="Martin F."/>
            <person name="Nordberg H.P."/>
            <person name="Cantor M.N."/>
            <person name="Hua S.X."/>
        </authorList>
    </citation>
    <scope>NUCLEOTIDE SEQUENCE [LARGE SCALE GENOMIC DNA]</scope>
    <source>
        <strain evidence="5 6">Zn</strain>
    </source>
</reference>
<feature type="chain" id="PRO_5005111117" description="Carboxylic ester hydrolase" evidence="3">
    <location>
        <begin position="24"/>
        <end position="550"/>
    </location>
</feature>
<dbReference type="InterPro" id="IPR050309">
    <property type="entry name" value="Type-B_Carboxylest/Lipase"/>
</dbReference>
<dbReference type="ESTHER" id="9pezi-a0a0c3hls8">
    <property type="family name" value="Fungal_carboxylesterase_lipase"/>
</dbReference>
<dbReference type="GO" id="GO:0016787">
    <property type="term" value="F:hydrolase activity"/>
    <property type="evidence" value="ECO:0007669"/>
    <property type="project" value="UniProtKB-KW"/>
</dbReference>
<protein>
    <recommendedName>
        <fullName evidence="3">Carboxylic ester hydrolase</fullName>
        <ecNumber evidence="3">3.1.1.-</ecNumber>
    </recommendedName>
</protein>
<dbReference type="SUPFAM" id="SSF53474">
    <property type="entry name" value="alpha/beta-Hydrolases"/>
    <property type="match status" value="1"/>
</dbReference>
<sequence length="550" mass="59623">MKPFSSASSATVLLAVYSITATATPSAYDSKNDVTWRGIYRTGVEVFLNIPYGQDTGGENRFKPPQAYVPDRGSTIQAVADGLACPQDVDDMSTISEDCLSLNLARPSKTTSKDRLPVMIFIYGGGLWSGSAGDDGGDTLVNESIQNGLPVICVFINYRLGIFGFAQSDALKSEGSENAGLRDQRLAIEWIRDNIGHFGGDGDRITIFGQSSGGLSVGLQVLAYGGAEPVPFQHAICESQAMEPGITGNFTSDAMQAVIDNLDCKKADWQSNDTIDCLRDQDMKSLLSASVATYNGDLNFGDIWLPVVDGDFLPAAPSYLIKEGRFANVTMTMGWCEDDMEAFVDPGVKTAADTRQLLVNYIPNVSSGNMDTLLSLYPSSDFHDDTAAGLSREFYRTSRIYRDILMTCEPIYYAQYLSAAGNSVYLYDWNQTLDADPGHGPEHTAELPYVFGNVDSSAPTSDYELMHRASRSWSTFANTASFSLDGHETFKNFTQAFVVEDSIGIFVAGGPTEGLSQIDGSGAIPALNAQKLRSRCDFINSASMIKQLQY</sequence>
<evidence type="ECO:0000256" key="1">
    <source>
        <dbReference type="ARBA" id="ARBA00005964"/>
    </source>
</evidence>
<dbReference type="Proteomes" id="UP000054321">
    <property type="component" value="Unassembled WGS sequence"/>
</dbReference>
<reference evidence="6" key="2">
    <citation type="submission" date="2015-01" db="EMBL/GenBank/DDBJ databases">
        <title>Evolutionary Origins and Diversification of the Mycorrhizal Mutualists.</title>
        <authorList>
            <consortium name="DOE Joint Genome Institute"/>
            <consortium name="Mycorrhizal Genomics Consortium"/>
            <person name="Kohler A."/>
            <person name="Kuo A."/>
            <person name="Nagy L.G."/>
            <person name="Floudas D."/>
            <person name="Copeland A."/>
            <person name="Barry K.W."/>
            <person name="Cichocki N."/>
            <person name="Veneault-Fourrey C."/>
            <person name="LaButti K."/>
            <person name="Lindquist E.A."/>
            <person name="Lipzen A."/>
            <person name="Lundell T."/>
            <person name="Morin E."/>
            <person name="Murat C."/>
            <person name="Riley R."/>
            <person name="Ohm R."/>
            <person name="Sun H."/>
            <person name="Tunlid A."/>
            <person name="Henrissat B."/>
            <person name="Grigoriev I.V."/>
            <person name="Hibbett D.S."/>
            <person name="Martin F."/>
        </authorList>
    </citation>
    <scope>NUCLEOTIDE SEQUENCE [LARGE SCALE GENOMIC DNA]</scope>
    <source>
        <strain evidence="6">Zn</strain>
    </source>
</reference>
<keyword evidence="2 3" id="KW-0378">Hydrolase</keyword>
<comment type="similarity">
    <text evidence="1 3">Belongs to the type-B carboxylesterase/lipase family.</text>
</comment>
<dbReference type="PROSITE" id="PS00122">
    <property type="entry name" value="CARBOXYLESTERASE_B_1"/>
    <property type="match status" value="1"/>
</dbReference>
<dbReference type="HOGENOM" id="CLU_006586_10_4_1"/>
<gene>
    <name evidence="5" type="ORF">OIDMADRAFT_53094</name>
</gene>
<feature type="signal peptide" evidence="3">
    <location>
        <begin position="1"/>
        <end position="23"/>
    </location>
</feature>
<dbReference type="EC" id="3.1.1.-" evidence="3"/>
<dbReference type="AlphaFoldDB" id="A0A0C3HLS8"/>
<evidence type="ECO:0000256" key="2">
    <source>
        <dbReference type="ARBA" id="ARBA00022801"/>
    </source>
</evidence>
<evidence type="ECO:0000313" key="6">
    <source>
        <dbReference type="Proteomes" id="UP000054321"/>
    </source>
</evidence>
<dbReference type="EMBL" id="KN832874">
    <property type="protein sequence ID" value="KIN03297.1"/>
    <property type="molecule type" value="Genomic_DNA"/>
</dbReference>
<evidence type="ECO:0000313" key="5">
    <source>
        <dbReference type="EMBL" id="KIN03297.1"/>
    </source>
</evidence>
<keyword evidence="3" id="KW-0732">Signal</keyword>
<accession>A0A0C3HLS8</accession>
<organism evidence="5 6">
    <name type="scientific">Oidiodendron maius (strain Zn)</name>
    <dbReference type="NCBI Taxonomy" id="913774"/>
    <lineage>
        <taxon>Eukaryota</taxon>
        <taxon>Fungi</taxon>
        <taxon>Dikarya</taxon>
        <taxon>Ascomycota</taxon>
        <taxon>Pezizomycotina</taxon>
        <taxon>Leotiomycetes</taxon>
        <taxon>Leotiomycetes incertae sedis</taxon>
        <taxon>Myxotrichaceae</taxon>
        <taxon>Oidiodendron</taxon>
    </lineage>
</organism>
<evidence type="ECO:0000259" key="4">
    <source>
        <dbReference type="Pfam" id="PF00135"/>
    </source>
</evidence>
<dbReference type="Pfam" id="PF00135">
    <property type="entry name" value="COesterase"/>
    <property type="match status" value="1"/>
</dbReference>
<dbReference type="OrthoDB" id="408631at2759"/>